<keyword evidence="1" id="KW-0732">Signal</keyword>
<reference evidence="2 3" key="1">
    <citation type="submission" date="2016-10" db="EMBL/GenBank/DDBJ databases">
        <authorList>
            <person name="de Groot N.N."/>
        </authorList>
    </citation>
    <scope>NUCLEOTIDE SEQUENCE [LARGE SCALE GENOMIC DNA]</scope>
    <source>
        <strain evidence="2 3">GAS522</strain>
    </source>
</reference>
<dbReference type="SUPFAM" id="SSF51445">
    <property type="entry name" value="(Trans)glycosidases"/>
    <property type="match status" value="1"/>
</dbReference>
<dbReference type="Proteomes" id="UP000183208">
    <property type="component" value="Unassembled WGS sequence"/>
</dbReference>
<dbReference type="EMBL" id="FNTI01000001">
    <property type="protein sequence ID" value="SEC51873.1"/>
    <property type="molecule type" value="Genomic_DNA"/>
</dbReference>
<gene>
    <name evidence="2" type="ORF">SAMN05444171_1608</name>
</gene>
<sequence>MVQVFAAFAIVVASIATLSVHAHAQEPPMKIASPANMTRVGSINERYQSYNIEMLEVTGGMFWKPYGSASSGQTSGAPDRSGVPAGMDPNLYEYRPPVDLSNRKLRRLAAALGPAYVRVSGTWANTMYFADAEPAPSSPPSGFNSVLSRERWKGVVDFAAATDTRIVTSMAISPGVRDADGVWTPGQAREFLDYTRSVGGDIAAAEFMNEPTMATMGGAPKGYDAAAFGRDFKLFASFARQVASGMRILGPGAVGETTASDAMIRYGSQATVATRDMLQQMGKEIDAFSYHHYGAASRRCAGTPGMPQTSADAALSEEWLARTDQTLAFYRNLRDEFEPGKPMWVTETADAACGGNPWASTFLDTFRYLDQLGRLAKQGVQVVIHNTLAASDYGLLDQKTLKPRPNYWGALLWRRLMGTTVLDSGVEIAEGQHVYAHCLHGAPGGVTLLVINNSRTETAVDTPLESKRYTLSAEPLQNGGVELNGAALKLDDSGDLPAIEGAATAAGSVSFAPGTITFLAIERSGNSACRGS</sequence>
<dbReference type="Gene3D" id="3.20.20.80">
    <property type="entry name" value="Glycosidases"/>
    <property type="match status" value="1"/>
</dbReference>
<dbReference type="GO" id="GO:0016798">
    <property type="term" value="F:hydrolase activity, acting on glycosyl bonds"/>
    <property type="evidence" value="ECO:0007669"/>
    <property type="project" value="InterPro"/>
</dbReference>
<accession>A0A1H4T5W4</accession>
<protein>
    <submittedName>
        <fullName evidence="2">Glycosyl hydrolase family 79, N-terminal domain</fullName>
    </submittedName>
</protein>
<evidence type="ECO:0000313" key="3">
    <source>
        <dbReference type="Proteomes" id="UP000183208"/>
    </source>
</evidence>
<organism evidence="2 3">
    <name type="scientific">Bradyrhizobium lablabi</name>
    <dbReference type="NCBI Taxonomy" id="722472"/>
    <lineage>
        <taxon>Bacteria</taxon>
        <taxon>Pseudomonadati</taxon>
        <taxon>Pseudomonadota</taxon>
        <taxon>Alphaproteobacteria</taxon>
        <taxon>Hyphomicrobiales</taxon>
        <taxon>Nitrobacteraceae</taxon>
        <taxon>Bradyrhizobium</taxon>
    </lineage>
</organism>
<evidence type="ECO:0000256" key="1">
    <source>
        <dbReference type="SAM" id="SignalP"/>
    </source>
</evidence>
<dbReference type="InterPro" id="IPR017853">
    <property type="entry name" value="GH"/>
</dbReference>
<dbReference type="AlphaFoldDB" id="A0A1H4T5W4"/>
<feature type="chain" id="PRO_5010347153" evidence="1">
    <location>
        <begin position="25"/>
        <end position="532"/>
    </location>
</feature>
<name>A0A1H4T5W4_9BRAD</name>
<dbReference type="Pfam" id="PF03662">
    <property type="entry name" value="Glyco_hydro_79n"/>
    <property type="match status" value="1"/>
</dbReference>
<dbReference type="PANTHER" id="PTHR46145">
    <property type="entry name" value="HEPARANASE"/>
    <property type="match status" value="1"/>
</dbReference>
<dbReference type="RefSeq" id="WP_074817617.1">
    <property type="nucleotide sequence ID" value="NZ_FNTI01000001.1"/>
</dbReference>
<evidence type="ECO:0000313" key="2">
    <source>
        <dbReference type="EMBL" id="SEC51873.1"/>
    </source>
</evidence>
<proteinExistence type="predicted"/>
<dbReference type="OrthoDB" id="366350at2"/>
<keyword evidence="2" id="KW-0378">Hydrolase</keyword>
<dbReference type="InterPro" id="IPR005199">
    <property type="entry name" value="Glyco_hydro_79"/>
</dbReference>
<feature type="signal peptide" evidence="1">
    <location>
        <begin position="1"/>
        <end position="24"/>
    </location>
</feature>
<dbReference type="PANTHER" id="PTHR46145:SF4">
    <property type="entry name" value="HEPARANASE"/>
    <property type="match status" value="1"/>
</dbReference>
<dbReference type="GO" id="GO:0016020">
    <property type="term" value="C:membrane"/>
    <property type="evidence" value="ECO:0007669"/>
    <property type="project" value="InterPro"/>
</dbReference>